<evidence type="ECO:0000259" key="6">
    <source>
        <dbReference type="Pfam" id="PF04357"/>
    </source>
</evidence>
<dbReference type="PANTHER" id="PTHR36985">
    <property type="entry name" value="TRANSLOCATION AND ASSEMBLY MODULE SUBUNIT TAMB"/>
    <property type="match status" value="1"/>
</dbReference>
<gene>
    <name evidence="7" type="ORF">C5L14_10195</name>
</gene>
<feature type="signal peptide" evidence="5">
    <location>
        <begin position="1"/>
        <end position="28"/>
    </location>
</feature>
<dbReference type="OrthoDB" id="7784409at2"/>
<evidence type="ECO:0000256" key="4">
    <source>
        <dbReference type="ARBA" id="ARBA00023136"/>
    </source>
</evidence>
<dbReference type="EMBL" id="PUEJ01000003">
    <property type="protein sequence ID" value="PRH88234.1"/>
    <property type="molecule type" value="Genomic_DNA"/>
</dbReference>
<dbReference type="PANTHER" id="PTHR36985:SF1">
    <property type="entry name" value="TRANSLOCATION AND ASSEMBLY MODULE SUBUNIT TAMB"/>
    <property type="match status" value="1"/>
</dbReference>
<evidence type="ECO:0000256" key="2">
    <source>
        <dbReference type="ARBA" id="ARBA00022692"/>
    </source>
</evidence>
<keyword evidence="4" id="KW-0472">Membrane</keyword>
<proteinExistence type="predicted"/>
<evidence type="ECO:0000256" key="5">
    <source>
        <dbReference type="SAM" id="SignalP"/>
    </source>
</evidence>
<comment type="caution">
    <text evidence="7">The sequence shown here is derived from an EMBL/GenBank/DDBJ whole genome shotgun (WGS) entry which is preliminary data.</text>
</comment>
<evidence type="ECO:0000313" key="7">
    <source>
        <dbReference type="EMBL" id="PRH88234.1"/>
    </source>
</evidence>
<keyword evidence="2" id="KW-0812">Transmembrane</keyword>
<accession>A0A2S9QFW7</accession>
<keyword evidence="3" id="KW-1133">Transmembrane helix</keyword>
<protein>
    <recommendedName>
        <fullName evidence="6">Translocation and assembly module TamB C-terminal domain-containing protein</fullName>
    </recommendedName>
</protein>
<reference evidence="7 8" key="1">
    <citation type="submission" date="2018-02" db="EMBL/GenBank/DDBJ databases">
        <title>Whole genome sequencing of endophytic bacterium.</title>
        <authorList>
            <person name="Eedara R."/>
            <person name="Podile A.R."/>
        </authorList>
    </citation>
    <scope>NUCLEOTIDE SEQUENCE [LARGE SCALE GENOMIC DNA]</scope>
    <source>
        <strain evidence="7 8">RP1T</strain>
    </source>
</reference>
<evidence type="ECO:0000256" key="1">
    <source>
        <dbReference type="ARBA" id="ARBA00004167"/>
    </source>
</evidence>
<name>A0A2S9QFW7_9HYPH</name>
<comment type="subcellular location">
    <subcellularLocation>
        <location evidence="1">Membrane</location>
        <topology evidence="1">Single-pass membrane protein</topology>
    </subcellularLocation>
</comment>
<evidence type="ECO:0000313" key="8">
    <source>
        <dbReference type="Proteomes" id="UP000237682"/>
    </source>
</evidence>
<feature type="domain" description="Translocation and assembly module TamB C-terminal" evidence="6">
    <location>
        <begin position="1082"/>
        <end position="1434"/>
    </location>
</feature>
<dbReference type="GO" id="GO:0005886">
    <property type="term" value="C:plasma membrane"/>
    <property type="evidence" value="ECO:0007669"/>
    <property type="project" value="InterPro"/>
</dbReference>
<organism evidence="7 8">
    <name type="scientific">Labrys okinawensis</name>
    <dbReference type="NCBI Taxonomy" id="346911"/>
    <lineage>
        <taxon>Bacteria</taxon>
        <taxon>Pseudomonadati</taxon>
        <taxon>Pseudomonadota</taxon>
        <taxon>Alphaproteobacteria</taxon>
        <taxon>Hyphomicrobiales</taxon>
        <taxon>Xanthobacteraceae</taxon>
        <taxon>Labrys</taxon>
    </lineage>
</organism>
<keyword evidence="5" id="KW-0732">Signal</keyword>
<dbReference type="RefSeq" id="WP_105861900.1">
    <property type="nucleotide sequence ID" value="NZ_PUEJ01000003.1"/>
</dbReference>
<dbReference type="Pfam" id="PF04357">
    <property type="entry name" value="TamB"/>
    <property type="match status" value="1"/>
</dbReference>
<evidence type="ECO:0000256" key="3">
    <source>
        <dbReference type="ARBA" id="ARBA00022989"/>
    </source>
</evidence>
<dbReference type="GO" id="GO:0009306">
    <property type="term" value="P:protein secretion"/>
    <property type="evidence" value="ECO:0007669"/>
    <property type="project" value="InterPro"/>
</dbReference>
<sequence length="1434" mass="145266">MRRRIILFTAVAIVAVPLGLRALAPARADDASDKSWFITYVEDTISTPDQKISLGQIDGALSSDVRISSITIADRQGVWLTIKDAHLVWSRLALMSKKLDVDLLEAGSIEITRKPNPPQGVQPAASEGGFSLPELPVSVKLGKLAVPVVKLSAALAGEDTVFDVGGNALLADGKLHSELLIKRTQPAGGDLTFTADFDNATKQLGLNLSLQEPHGGFLSSMLKVPGQPPLGFTIVGSGPLDNFAADIALSADGNKLFGGKATLAQGANGVTFKADLGGNLERLVDPAYADFVRGQSALSIEGGQAAGGGYELKHATVKSGVLDLALSGALSPDAFPTRLKLDGKFGAEDGHDILLPGGNARIKGMTLAAQFGDGGWTANFDLQKLAAGTVAAESATIKAGGDAQNLADPQKRSLTFKVDGRGDKLSSSDAGLAKALGSSLGLTAAGRWQAGQPVVVDGVRLAANAFQAGFTGVVGSKMSGIYSLATPDISVFSGLAGRELRGKADLTAKGDVALAGGGLALTFEGKASDIVLGDPRLDAVLKGATDLRGGVRRDTAGLHFDQVTLGNPQFNASADGLYGAKAMDFKAAASLSDIKLVTDRASGAVEVTASLKGSAEKPDVVADLTAPRLMLQGKPFTDGKANFTGSVAGPAVNGVFSLAGQLDRMPVKARATIATLPDGTHQINGLNVGAGAAQLAGDLAVAPSGRASGRLNAAIPDMAAIAPLLLVKASGSLTADIGLSVDGTKQNAAIKAQAKALKVEANSIGSATIDLTGRDLTGVPALEGTLNAANVQAGSFILSQLQATAKSEGENATAFQLQGTMPKGKLALAGAVKPAGDGLDARLDKLDVSQQGISASLQSPVTIASRKSGVTIPKAVLRIGQGGVVSVDGKVGETLAMNIVVGQLPLSLANIASPGLGATGTLSANVKLSGKPADPAAEFDVKGSGLSVAAAKGFGIPALQLAANGRYAGKAVTIGNASLTGAGGLSVTARGHVPLQGSGLSVDVQASAPLALANGALRDRGGRATGTLTLNAKAGGSISAPAVSGQAVIAGGTVTDPETGMKLTGIGSTIRFDRDRATIAQFTATTQGGGTIGVSGSVGLKPDFAADLKITARNAKLTDGNLATAIVSSDITVRGPLMARPVIGGRIDIQRAEITIPERFAANAAMLGVRHLKPPREVTQTLAKAKETAAAGKPRKGKAASGPNVVLDLTIDAPARIFVRGRGIDAELGGQMALKGSVAAISPVGFLEMRRGSLDVIGQHIVFDSGKVTLVGDLDPNIDFVASTRSSAITVTVRVTGRASDPQIVLSSVPQLPQDEVMARFLFGRSIQDLSPLQLAQLATAVAQLAGGPSGPGLLDSIRKSTGLDNLGVVTDSSGNAAVQAGTYIGDKIYLGVTSGVGGQTDATINLDVTRNLKLRGQAGTEGSKGGIYYEREY</sequence>
<dbReference type="GO" id="GO:0097347">
    <property type="term" value="C:TAM protein secretion complex"/>
    <property type="evidence" value="ECO:0007669"/>
    <property type="project" value="TreeGrafter"/>
</dbReference>
<keyword evidence="8" id="KW-1185">Reference proteome</keyword>
<dbReference type="InterPro" id="IPR007452">
    <property type="entry name" value="TamB_C"/>
</dbReference>
<feature type="chain" id="PRO_5015659328" description="Translocation and assembly module TamB C-terminal domain-containing protein" evidence="5">
    <location>
        <begin position="29"/>
        <end position="1434"/>
    </location>
</feature>
<dbReference type="Proteomes" id="UP000237682">
    <property type="component" value="Unassembled WGS sequence"/>
</dbReference>